<dbReference type="RefSeq" id="WP_288196458.1">
    <property type="nucleotide sequence ID" value="NZ_LT608334.1"/>
</dbReference>
<reference evidence="2" key="1">
    <citation type="submission" date="2016-08" db="EMBL/GenBank/DDBJ databases">
        <authorList>
            <person name="Seilhamer J.J."/>
        </authorList>
    </citation>
    <scope>NUCLEOTIDE SEQUENCE</scope>
    <source>
        <strain evidence="2">86</strain>
    </source>
</reference>
<gene>
    <name evidence="2" type="ORF">KL86PLE_40033</name>
</gene>
<evidence type="ECO:0000313" key="2">
    <source>
        <dbReference type="EMBL" id="SCM76228.1"/>
    </source>
</evidence>
<organism evidence="2">
    <name type="scientific">uncultured Pleomorphomonas sp</name>
    <dbReference type="NCBI Taxonomy" id="442121"/>
    <lineage>
        <taxon>Bacteria</taxon>
        <taxon>Pseudomonadati</taxon>
        <taxon>Pseudomonadota</taxon>
        <taxon>Alphaproteobacteria</taxon>
        <taxon>Hyphomicrobiales</taxon>
        <taxon>Pleomorphomonadaceae</taxon>
        <taxon>Pleomorphomonas</taxon>
        <taxon>environmental samples</taxon>
    </lineage>
</organism>
<dbReference type="AlphaFoldDB" id="A0A212LFH2"/>
<dbReference type="InterPro" id="IPR029058">
    <property type="entry name" value="AB_hydrolase_fold"/>
</dbReference>
<feature type="domain" description="AB hydrolase-1" evidence="1">
    <location>
        <begin position="41"/>
        <end position="237"/>
    </location>
</feature>
<dbReference type="InterPro" id="IPR000073">
    <property type="entry name" value="AB_hydrolase_1"/>
</dbReference>
<dbReference type="Gene3D" id="3.40.50.1820">
    <property type="entry name" value="alpha/beta hydrolase"/>
    <property type="match status" value="1"/>
</dbReference>
<protein>
    <recommendedName>
        <fullName evidence="1">AB hydrolase-1 domain-containing protein</fullName>
    </recommendedName>
</protein>
<dbReference type="Pfam" id="PF12697">
    <property type="entry name" value="Abhydrolase_6"/>
    <property type="match status" value="1"/>
</dbReference>
<sequence length="303" mass="32207">MRPANGEQPVLEKLIHVISDDGYALAGCLFESENRAADLAIVWVHGVSLGFAEPEYAAIGRAAARLGASFLSVETRGHNFGAWLRGPDGRTKLAGSAWEYLVEAPSDIGPWLRRARALGRRRVVMVGHGWGAAKIVYALAQSGTDGVDGVVCASSASLVRDQLDPTLVEEAARLTAAGNGWHLLPWGTRPGMAPNTISAETYAMRARVHRELYGSGGIPPALSRIDVPILAWFGDAEGRSEDSIQGFFGSMRRNAITAPSFQTAILTGGNYLYTGIETAVSGRIVAWAGSLGERAAGHQKSAR</sequence>
<name>A0A212LFH2_9HYPH</name>
<proteinExistence type="predicted"/>
<dbReference type="EMBL" id="FMJD01000008">
    <property type="protein sequence ID" value="SCM76228.1"/>
    <property type="molecule type" value="Genomic_DNA"/>
</dbReference>
<dbReference type="SUPFAM" id="SSF53474">
    <property type="entry name" value="alpha/beta-Hydrolases"/>
    <property type="match status" value="1"/>
</dbReference>
<accession>A0A212LFH2</accession>
<evidence type="ECO:0000259" key="1">
    <source>
        <dbReference type="Pfam" id="PF12697"/>
    </source>
</evidence>